<organism evidence="11 12">
    <name type="scientific">Isachenkonia alkalipeptolytica</name>
    <dbReference type="NCBI Taxonomy" id="2565777"/>
    <lineage>
        <taxon>Bacteria</taxon>
        <taxon>Bacillati</taxon>
        <taxon>Bacillota</taxon>
        <taxon>Clostridia</taxon>
        <taxon>Eubacteriales</taxon>
        <taxon>Clostridiaceae</taxon>
        <taxon>Isachenkonia</taxon>
    </lineage>
</organism>
<dbReference type="InterPro" id="IPR011014">
    <property type="entry name" value="MscS_channel_TM-2"/>
</dbReference>
<evidence type="ECO:0000313" key="11">
    <source>
        <dbReference type="EMBL" id="NBG86979.1"/>
    </source>
</evidence>
<comment type="similarity">
    <text evidence="2">Belongs to the MscS (TC 1.A.23) family.</text>
</comment>
<dbReference type="Gene3D" id="3.30.70.100">
    <property type="match status" value="1"/>
</dbReference>
<comment type="caution">
    <text evidence="11">The sequence shown here is derived from an EMBL/GenBank/DDBJ whole genome shotgun (WGS) entry which is preliminary data.</text>
</comment>
<dbReference type="InterPro" id="IPR049142">
    <property type="entry name" value="MS_channel_1st"/>
</dbReference>
<keyword evidence="4 7" id="KW-0812">Transmembrane</keyword>
<keyword evidence="5 7" id="KW-1133">Transmembrane helix</keyword>
<dbReference type="Pfam" id="PF00924">
    <property type="entry name" value="MS_channel_2nd"/>
    <property type="match status" value="1"/>
</dbReference>
<dbReference type="InterPro" id="IPR008910">
    <property type="entry name" value="MSC_TM_helix"/>
</dbReference>
<proteinExistence type="inferred from homology"/>
<feature type="domain" description="Mechanosensitive ion channel transmembrane helices 2/3" evidence="10">
    <location>
        <begin position="59"/>
        <end position="98"/>
    </location>
</feature>
<dbReference type="Pfam" id="PF21082">
    <property type="entry name" value="MS_channel_3rd"/>
    <property type="match status" value="1"/>
</dbReference>
<dbReference type="PROSITE" id="PS01246">
    <property type="entry name" value="UPF0003"/>
    <property type="match status" value="1"/>
</dbReference>
<evidence type="ECO:0000256" key="3">
    <source>
        <dbReference type="ARBA" id="ARBA00022475"/>
    </source>
</evidence>
<dbReference type="EMBL" id="SUMG01000001">
    <property type="protein sequence ID" value="NBG86979.1"/>
    <property type="molecule type" value="Genomic_DNA"/>
</dbReference>
<evidence type="ECO:0000256" key="7">
    <source>
        <dbReference type="SAM" id="Phobius"/>
    </source>
</evidence>
<dbReference type="SUPFAM" id="SSF82689">
    <property type="entry name" value="Mechanosensitive channel protein MscS (YggB), C-terminal domain"/>
    <property type="match status" value="1"/>
</dbReference>
<evidence type="ECO:0000259" key="10">
    <source>
        <dbReference type="Pfam" id="PF21088"/>
    </source>
</evidence>
<dbReference type="PANTHER" id="PTHR30221:SF1">
    <property type="entry name" value="SMALL-CONDUCTANCE MECHANOSENSITIVE CHANNEL"/>
    <property type="match status" value="1"/>
</dbReference>
<dbReference type="InterPro" id="IPR049278">
    <property type="entry name" value="MS_channel_C"/>
</dbReference>
<reference evidence="11 12" key="1">
    <citation type="submission" date="2019-04" db="EMBL/GenBank/DDBJ databases">
        <title>Isachenkonia alkalipeptolytica gen. nov. sp. nov. a new anaerobic, alkiliphilic organothrophic bacterium capable to reduce synthesized ferrihydrite isolated from a soda lake.</title>
        <authorList>
            <person name="Toshchakov S.V."/>
            <person name="Zavarzina D.G."/>
            <person name="Zhilina T.N."/>
            <person name="Kostrikina N.A."/>
            <person name="Kublanov I.V."/>
        </authorList>
    </citation>
    <scope>NUCLEOTIDE SEQUENCE [LARGE SCALE GENOMIC DNA]</scope>
    <source>
        <strain evidence="11 12">Z-1701</strain>
    </source>
</reference>
<keyword evidence="3" id="KW-1003">Cell membrane</keyword>
<name>A0AA43XIS5_9CLOT</name>
<dbReference type="Gene3D" id="2.30.30.60">
    <property type="match status" value="1"/>
</dbReference>
<dbReference type="SUPFAM" id="SSF50182">
    <property type="entry name" value="Sm-like ribonucleoproteins"/>
    <property type="match status" value="1"/>
</dbReference>
<feature type="domain" description="Mechanosensitive ion channel MscS C-terminal" evidence="9">
    <location>
        <begin position="173"/>
        <end position="255"/>
    </location>
</feature>
<accession>A0AA43XIS5</accession>
<keyword evidence="12" id="KW-1185">Reference proteome</keyword>
<dbReference type="Proteomes" id="UP000449710">
    <property type="component" value="Unassembled WGS sequence"/>
</dbReference>
<dbReference type="InterPro" id="IPR023408">
    <property type="entry name" value="MscS_beta-dom_sf"/>
</dbReference>
<dbReference type="AlphaFoldDB" id="A0AA43XIS5"/>
<dbReference type="InterPro" id="IPR006686">
    <property type="entry name" value="MscS_channel_CS"/>
</dbReference>
<dbReference type="InterPro" id="IPR045275">
    <property type="entry name" value="MscS_archaea/bacteria_type"/>
</dbReference>
<evidence type="ECO:0000256" key="5">
    <source>
        <dbReference type="ARBA" id="ARBA00022989"/>
    </source>
</evidence>
<evidence type="ECO:0000259" key="9">
    <source>
        <dbReference type="Pfam" id="PF21082"/>
    </source>
</evidence>
<dbReference type="InterPro" id="IPR010920">
    <property type="entry name" value="LSM_dom_sf"/>
</dbReference>
<gene>
    <name evidence="11" type="ORF">ISALK_00555</name>
</gene>
<dbReference type="RefSeq" id="WP_160718286.1">
    <property type="nucleotide sequence ID" value="NZ_SUMG01000001.1"/>
</dbReference>
<evidence type="ECO:0000256" key="2">
    <source>
        <dbReference type="ARBA" id="ARBA00008017"/>
    </source>
</evidence>
<dbReference type="Pfam" id="PF05552">
    <property type="entry name" value="MS_channel_1st_1"/>
    <property type="match status" value="1"/>
</dbReference>
<evidence type="ECO:0000313" key="12">
    <source>
        <dbReference type="Proteomes" id="UP000449710"/>
    </source>
</evidence>
<dbReference type="Pfam" id="PF21088">
    <property type="entry name" value="MS_channel_1st"/>
    <property type="match status" value="1"/>
</dbReference>
<dbReference type="Gene3D" id="1.10.287.1260">
    <property type="match status" value="1"/>
</dbReference>
<evidence type="ECO:0000256" key="4">
    <source>
        <dbReference type="ARBA" id="ARBA00022692"/>
    </source>
</evidence>
<dbReference type="GO" id="GO:0008381">
    <property type="term" value="F:mechanosensitive monoatomic ion channel activity"/>
    <property type="evidence" value="ECO:0007669"/>
    <property type="project" value="InterPro"/>
</dbReference>
<dbReference type="PANTHER" id="PTHR30221">
    <property type="entry name" value="SMALL-CONDUCTANCE MECHANOSENSITIVE CHANNEL"/>
    <property type="match status" value="1"/>
</dbReference>
<protein>
    <submittedName>
        <fullName evidence="11">Mechanosensitive ion channel</fullName>
    </submittedName>
</protein>
<dbReference type="InterPro" id="IPR011066">
    <property type="entry name" value="MscS_channel_C_sf"/>
</dbReference>
<dbReference type="GO" id="GO:0005886">
    <property type="term" value="C:plasma membrane"/>
    <property type="evidence" value="ECO:0007669"/>
    <property type="project" value="UniProtKB-SubCell"/>
</dbReference>
<dbReference type="InterPro" id="IPR006685">
    <property type="entry name" value="MscS_channel_2nd"/>
</dbReference>
<keyword evidence="6 7" id="KW-0472">Membrane</keyword>
<comment type="subcellular location">
    <subcellularLocation>
        <location evidence="1">Cell membrane</location>
        <topology evidence="1">Multi-pass membrane protein</topology>
    </subcellularLocation>
</comment>
<evidence type="ECO:0000259" key="8">
    <source>
        <dbReference type="Pfam" id="PF00924"/>
    </source>
</evidence>
<dbReference type="SUPFAM" id="SSF82861">
    <property type="entry name" value="Mechanosensitive channel protein MscS (YggB), transmembrane region"/>
    <property type="match status" value="1"/>
</dbReference>
<sequence length="269" mass="29849">MEISQDFQEMLVQYGIRVLIGLVILLIGLALIKTLQKILDKSLKASKLNESLHGFIKSLTTFGLNIVLFITVLSFLGIPMTTFVAILGAAGLAIGFALRDSLGNIAGGIIILTARPFNVGDFISAQGEMGTVKEILILHTRLSTPDNKKVVIPNGPLANGNITNFSAEDLRRVDLTYGVGYDDDIRQVKAILTELVEGHELTLKEPEPMIRVIEHGDSSVNFTVRAWCNKDDYWSIYYDLQEAVKIRFDEENISIPYPQMDVHMNALEK</sequence>
<feature type="transmembrane region" description="Helical" evidence="7">
    <location>
        <begin position="12"/>
        <end position="32"/>
    </location>
</feature>
<feature type="domain" description="Mechanosensitive ion channel MscS" evidence="8">
    <location>
        <begin position="100"/>
        <end position="166"/>
    </location>
</feature>
<evidence type="ECO:0000256" key="6">
    <source>
        <dbReference type="ARBA" id="ARBA00023136"/>
    </source>
</evidence>
<evidence type="ECO:0000256" key="1">
    <source>
        <dbReference type="ARBA" id="ARBA00004651"/>
    </source>
</evidence>